<name>A0A8H2VBQ6_9SACH</name>
<keyword evidence="3 5" id="KW-1133">Transmembrane helix</keyword>
<accession>A0A8H2VBQ6</accession>
<dbReference type="InterPro" id="IPR025969">
    <property type="entry name" value="ABA_GPCR_dom"/>
</dbReference>
<evidence type="ECO:0000313" key="8">
    <source>
        <dbReference type="EMBL" id="CAB4252345.1"/>
    </source>
</evidence>
<feature type="transmembrane region" description="Helical" evidence="5">
    <location>
        <begin position="80"/>
        <end position="103"/>
    </location>
</feature>
<comment type="subcellular location">
    <subcellularLocation>
        <location evidence="1">Membrane</location>
        <topology evidence="1">Multi-pass membrane protein</topology>
    </subcellularLocation>
</comment>
<dbReference type="EMBL" id="CAEFZW010000001">
    <property type="protein sequence ID" value="CAB4252345.1"/>
    <property type="molecule type" value="Genomic_DNA"/>
</dbReference>
<reference evidence="8 9" key="1">
    <citation type="submission" date="2020-05" db="EMBL/GenBank/DDBJ databases">
        <authorList>
            <person name="Casaregola S."/>
            <person name="Devillers H."/>
            <person name="Grondin C."/>
        </authorList>
    </citation>
    <scope>NUCLEOTIDE SEQUENCE [LARGE SCALE GENOMIC DNA]</scope>
    <source>
        <strain evidence="8 9">CLIB 1767</strain>
    </source>
</reference>
<dbReference type="OrthoDB" id="264392at2759"/>
<dbReference type="Pfam" id="PF12537">
    <property type="entry name" value="GPHR_N"/>
    <property type="match status" value="1"/>
</dbReference>
<feature type="transmembrane region" description="Helical" evidence="5">
    <location>
        <begin position="397"/>
        <end position="422"/>
    </location>
</feature>
<feature type="transmembrane region" description="Helical" evidence="5">
    <location>
        <begin position="500"/>
        <end position="526"/>
    </location>
</feature>
<feature type="transmembrane region" description="Helical" evidence="5">
    <location>
        <begin position="195"/>
        <end position="218"/>
    </location>
</feature>
<dbReference type="RefSeq" id="XP_041404383.1">
    <property type="nucleotide sequence ID" value="XM_041548449.1"/>
</dbReference>
<evidence type="ECO:0000256" key="3">
    <source>
        <dbReference type="ARBA" id="ARBA00022989"/>
    </source>
</evidence>
<feature type="domain" description="Golgi pH regulator conserved" evidence="7">
    <location>
        <begin position="180"/>
        <end position="234"/>
    </location>
</feature>
<dbReference type="PANTHER" id="PTHR15948:SF0">
    <property type="entry name" value="GOLGI PH REGULATOR A-RELATED"/>
    <property type="match status" value="1"/>
</dbReference>
<dbReference type="PANTHER" id="PTHR15948">
    <property type="entry name" value="G-PROTEIN COUPLED RECEPTOR 89-RELATED"/>
    <property type="match status" value="1"/>
</dbReference>
<feature type="transmembrane region" description="Helical" evidence="5">
    <location>
        <begin position="320"/>
        <end position="341"/>
    </location>
</feature>
<dbReference type="Proteomes" id="UP000644660">
    <property type="component" value="Unassembled WGS sequence"/>
</dbReference>
<keyword evidence="9" id="KW-1185">Reference proteome</keyword>
<dbReference type="GO" id="GO:0016020">
    <property type="term" value="C:membrane"/>
    <property type="evidence" value="ECO:0007669"/>
    <property type="project" value="UniProtKB-SubCell"/>
</dbReference>
<evidence type="ECO:0000259" key="6">
    <source>
        <dbReference type="Pfam" id="PF12430"/>
    </source>
</evidence>
<organism evidence="8 9">
    <name type="scientific">Maudiozyma barnettii</name>
    <dbReference type="NCBI Taxonomy" id="61262"/>
    <lineage>
        <taxon>Eukaryota</taxon>
        <taxon>Fungi</taxon>
        <taxon>Dikarya</taxon>
        <taxon>Ascomycota</taxon>
        <taxon>Saccharomycotina</taxon>
        <taxon>Saccharomycetes</taxon>
        <taxon>Saccharomycetales</taxon>
        <taxon>Saccharomycetaceae</taxon>
        <taxon>Maudiozyma</taxon>
    </lineage>
</organism>
<evidence type="ECO:0000259" key="7">
    <source>
        <dbReference type="Pfam" id="PF12537"/>
    </source>
</evidence>
<feature type="transmembrane region" description="Helical" evidence="5">
    <location>
        <begin position="118"/>
        <end position="145"/>
    </location>
</feature>
<sequence length="539" mass="62091">MGLILMSTTLLVSSVIVYNWSYEFLWFKMALLFNDVTTSTKKSRSSIITNINGYDNIGTDTFVQKFYTEYSLSSKKLVGFIRTLFSVAMVCYIITIEIVLWQIKSVEIDQGGDFITEWIWYLVSMSLSLILILIQPFFILISLLNKFFNDRFDLDRLIIITSAILIALIAILRLISIGPFQYSHNILTRLSISGVTIMAILSGIASVSTIYYTFLYFWRKHTNKKIPSTISKFASNGIRSKKLLIWARKSWIKERLISYEAYRSVCIQELNKLETMEPSGQESRRQKDKLLESIAQSQLQTNLFQSILDEPPKIRLARKVFEIGFLVYCVYRVTLTFFVRIPKIISHFIDHPLDYQFEHFSASSDPLAVTIANILDFCLFNFNYQHDLDSLTSQISLFLSASLFICAFSTVSTTVSFLVSLLPARFQVLAFFALQNEENTDELPIYGGVRQKKKNEPSMIKNLLLSELAGVYVVATVLMIRSNLPFDVAQRLRDMLGQKFTVTSFVIDCWFDEIYAISCILTIFFIKLAERTVYHLNRN</sequence>
<evidence type="ECO:0000256" key="5">
    <source>
        <dbReference type="SAM" id="Phobius"/>
    </source>
</evidence>
<evidence type="ECO:0000256" key="2">
    <source>
        <dbReference type="ARBA" id="ARBA00022692"/>
    </source>
</evidence>
<keyword evidence="2 5" id="KW-0812">Transmembrane</keyword>
<evidence type="ECO:0000313" key="9">
    <source>
        <dbReference type="Proteomes" id="UP000644660"/>
    </source>
</evidence>
<feature type="domain" description="Abscisic acid G-protein coupled receptor-like" evidence="6">
    <location>
        <begin position="317"/>
        <end position="531"/>
    </location>
</feature>
<proteinExistence type="predicted"/>
<feature type="transmembrane region" description="Helical" evidence="5">
    <location>
        <begin position="157"/>
        <end position="175"/>
    </location>
</feature>
<dbReference type="InterPro" id="IPR015672">
    <property type="entry name" value="GPHR/GTG"/>
</dbReference>
<evidence type="ECO:0000256" key="1">
    <source>
        <dbReference type="ARBA" id="ARBA00004141"/>
    </source>
</evidence>
<dbReference type="GeneID" id="64855470"/>
<protein>
    <recommendedName>
        <fullName evidence="10">Abscisic acid G-protein coupled receptor-like domain-containing protein</fullName>
    </recommendedName>
</protein>
<evidence type="ECO:0008006" key="10">
    <source>
        <dbReference type="Google" id="ProtNLM"/>
    </source>
</evidence>
<dbReference type="AlphaFoldDB" id="A0A8H2VBQ6"/>
<keyword evidence="4 5" id="KW-0472">Membrane</keyword>
<gene>
    <name evidence="8" type="ORF">KABA2_01S11506</name>
</gene>
<dbReference type="InterPro" id="IPR022535">
    <property type="entry name" value="Golgi_pH-regulator_cons_dom"/>
</dbReference>
<dbReference type="Pfam" id="PF12430">
    <property type="entry name" value="ABA_GPCR"/>
    <property type="match status" value="1"/>
</dbReference>
<feature type="transmembrane region" description="Helical" evidence="5">
    <location>
        <begin position="460"/>
        <end position="480"/>
    </location>
</feature>
<comment type="caution">
    <text evidence="8">The sequence shown here is derived from an EMBL/GenBank/DDBJ whole genome shotgun (WGS) entry which is preliminary data.</text>
</comment>
<evidence type="ECO:0000256" key="4">
    <source>
        <dbReference type="ARBA" id="ARBA00023136"/>
    </source>
</evidence>